<reference evidence="1 2" key="1">
    <citation type="submission" date="2013-09" db="EMBL/GenBank/DDBJ databases">
        <title>Corchorus capsularis genome sequencing.</title>
        <authorList>
            <person name="Alam M."/>
            <person name="Haque M.S."/>
            <person name="Islam M.S."/>
            <person name="Emdad E.M."/>
            <person name="Islam M.M."/>
            <person name="Ahmed B."/>
            <person name="Halim A."/>
            <person name="Hossen Q.M.M."/>
            <person name="Hossain M.Z."/>
            <person name="Ahmed R."/>
            <person name="Khan M.M."/>
            <person name="Islam R."/>
            <person name="Rashid M.M."/>
            <person name="Khan S.A."/>
            <person name="Rahman M.S."/>
            <person name="Alam M."/>
        </authorList>
    </citation>
    <scope>NUCLEOTIDE SEQUENCE [LARGE SCALE GENOMIC DNA]</scope>
    <source>
        <strain evidence="2">cv. CVL-1</strain>
        <tissue evidence="1">Whole seedling</tissue>
    </source>
</reference>
<dbReference type="AlphaFoldDB" id="A0A1R3G0Z1"/>
<gene>
    <name evidence="1" type="ORF">CCACVL1_29617</name>
</gene>
<evidence type="ECO:0000313" key="2">
    <source>
        <dbReference type="Proteomes" id="UP000188268"/>
    </source>
</evidence>
<dbReference type="STRING" id="210143.A0A1R3G0Z1"/>
<dbReference type="Gramene" id="OMO51741">
    <property type="protein sequence ID" value="OMO51741"/>
    <property type="gene ID" value="CCACVL1_29617"/>
</dbReference>
<comment type="caution">
    <text evidence="1">The sequence shown here is derived from an EMBL/GenBank/DDBJ whole genome shotgun (WGS) entry which is preliminary data.</text>
</comment>
<sequence>MVDLKLKICGGSSIREILVREAKSYCATKLIVGTAAKLHTIRSLTS</sequence>
<name>A0A1R3G0Z1_COCAP</name>
<organism evidence="1 2">
    <name type="scientific">Corchorus capsularis</name>
    <name type="common">Jute</name>
    <dbReference type="NCBI Taxonomy" id="210143"/>
    <lineage>
        <taxon>Eukaryota</taxon>
        <taxon>Viridiplantae</taxon>
        <taxon>Streptophyta</taxon>
        <taxon>Embryophyta</taxon>
        <taxon>Tracheophyta</taxon>
        <taxon>Spermatophyta</taxon>
        <taxon>Magnoliopsida</taxon>
        <taxon>eudicotyledons</taxon>
        <taxon>Gunneridae</taxon>
        <taxon>Pentapetalae</taxon>
        <taxon>rosids</taxon>
        <taxon>malvids</taxon>
        <taxon>Malvales</taxon>
        <taxon>Malvaceae</taxon>
        <taxon>Grewioideae</taxon>
        <taxon>Apeibeae</taxon>
        <taxon>Corchorus</taxon>
    </lineage>
</organism>
<dbReference type="EMBL" id="AWWV01015706">
    <property type="protein sequence ID" value="OMO51741.1"/>
    <property type="molecule type" value="Genomic_DNA"/>
</dbReference>
<dbReference type="OrthoDB" id="1724802at2759"/>
<dbReference type="Proteomes" id="UP000188268">
    <property type="component" value="Unassembled WGS sequence"/>
</dbReference>
<protein>
    <submittedName>
        <fullName evidence="1">Uncharacterized protein</fullName>
    </submittedName>
</protein>
<keyword evidence="2" id="KW-1185">Reference proteome</keyword>
<evidence type="ECO:0000313" key="1">
    <source>
        <dbReference type="EMBL" id="OMO51741.1"/>
    </source>
</evidence>
<proteinExistence type="predicted"/>
<accession>A0A1R3G0Z1</accession>
<feature type="non-terminal residue" evidence="1">
    <location>
        <position position="46"/>
    </location>
</feature>